<evidence type="ECO:0000256" key="3">
    <source>
        <dbReference type="ARBA" id="ARBA00023159"/>
    </source>
</evidence>
<dbReference type="GO" id="GO:0003677">
    <property type="term" value="F:DNA binding"/>
    <property type="evidence" value="ECO:0007669"/>
    <property type="project" value="UniProtKB-KW"/>
</dbReference>
<evidence type="ECO:0000256" key="2">
    <source>
        <dbReference type="ARBA" id="ARBA00023125"/>
    </source>
</evidence>
<evidence type="ECO:0000313" key="6">
    <source>
        <dbReference type="EMBL" id="MZL70602.1"/>
    </source>
</evidence>
<dbReference type="Gene3D" id="1.10.1660.10">
    <property type="match status" value="1"/>
</dbReference>
<dbReference type="PROSITE" id="PS50937">
    <property type="entry name" value="HTH_MERR_2"/>
    <property type="match status" value="1"/>
</dbReference>
<dbReference type="RefSeq" id="WP_021658292.1">
    <property type="nucleotide sequence ID" value="NZ_FQVY01000002.1"/>
</dbReference>
<protein>
    <submittedName>
        <fullName evidence="6">MerR family transcriptional regulator</fullName>
    </submittedName>
    <submittedName>
        <fullName evidence="7">Transcriptional regulator, MerR family</fullName>
    </submittedName>
</protein>
<proteinExistence type="predicted"/>
<dbReference type="SUPFAM" id="SSF89082">
    <property type="entry name" value="Antibiotic binding domain of TipA-like multidrug resistance regulators"/>
    <property type="match status" value="1"/>
</dbReference>
<evidence type="ECO:0000256" key="1">
    <source>
        <dbReference type="ARBA" id="ARBA00023015"/>
    </source>
</evidence>
<dbReference type="PRINTS" id="PR00040">
    <property type="entry name" value="HTHMERR"/>
</dbReference>
<dbReference type="InterPro" id="IPR012925">
    <property type="entry name" value="TipAS_dom"/>
</dbReference>
<comment type="caution">
    <text evidence="7">The sequence shown here is derived from an EMBL/GenBank/DDBJ whole genome shotgun (WGS) entry which is preliminary data.</text>
</comment>
<organism evidence="7 8">
    <name type="scientific">Bittarella massiliensis</name>
    <name type="common">ex Durand et al. 2017</name>
    <dbReference type="NCBI Taxonomy" id="1720313"/>
    <lineage>
        <taxon>Bacteria</taxon>
        <taxon>Bacillati</taxon>
        <taxon>Bacillota</taxon>
        <taxon>Clostridia</taxon>
        <taxon>Eubacteriales</taxon>
        <taxon>Oscillospiraceae</taxon>
        <taxon>Bittarella (ex Durand et al. 2017)</taxon>
    </lineage>
</organism>
<accession>A0AAQ1MCV9</accession>
<feature type="domain" description="HTH merR-type" evidence="5">
    <location>
        <begin position="6"/>
        <end position="75"/>
    </location>
</feature>
<sequence>MEGETLWTVAQVARQAGITARTLHHYDRIGLLRPGLKTEAGYRLYGQAERERLQEILFLRELGFPLGEIAAILDHPAYDRKEAMRRQRELLLLKRQRLDGLLALLDRAVEGDASPSLEEFSMDKIDRAKEAYREEAHARWGDTDAYRESQRRTAAYTPDDWAVLTGEMEAIFAAFSQLMAEGATPDSPEAAATVQRWQDFITAHYYPCTDEILASLGEMYTADPRFAESMDKAGAGTAAFVARCIAAKTR</sequence>
<dbReference type="SUPFAM" id="SSF46955">
    <property type="entry name" value="Putative DNA-binding domain"/>
    <property type="match status" value="1"/>
</dbReference>
<evidence type="ECO:0000256" key="4">
    <source>
        <dbReference type="ARBA" id="ARBA00023163"/>
    </source>
</evidence>
<keyword evidence="9" id="KW-1185">Reference proteome</keyword>
<dbReference type="EMBL" id="FQVY01000002">
    <property type="protein sequence ID" value="SHG03422.1"/>
    <property type="molecule type" value="Genomic_DNA"/>
</dbReference>
<dbReference type="PROSITE" id="PS00552">
    <property type="entry name" value="HTH_MERR_1"/>
    <property type="match status" value="1"/>
</dbReference>
<evidence type="ECO:0000313" key="7">
    <source>
        <dbReference type="EMBL" id="SHG03422.1"/>
    </source>
</evidence>
<dbReference type="GO" id="GO:0003700">
    <property type="term" value="F:DNA-binding transcription factor activity"/>
    <property type="evidence" value="ECO:0007669"/>
    <property type="project" value="InterPro"/>
</dbReference>
<dbReference type="Pfam" id="PF13411">
    <property type="entry name" value="MerR_1"/>
    <property type="match status" value="1"/>
</dbReference>
<dbReference type="PANTHER" id="PTHR30204:SF90">
    <property type="entry name" value="HTH-TYPE TRANSCRIPTIONAL ACTIVATOR MTA"/>
    <property type="match status" value="1"/>
</dbReference>
<evidence type="ECO:0000313" key="8">
    <source>
        <dbReference type="Proteomes" id="UP000184089"/>
    </source>
</evidence>
<dbReference type="PANTHER" id="PTHR30204">
    <property type="entry name" value="REDOX-CYCLING DRUG-SENSING TRANSCRIPTIONAL ACTIVATOR SOXR"/>
    <property type="match status" value="1"/>
</dbReference>
<dbReference type="CDD" id="cd01106">
    <property type="entry name" value="HTH_TipAL-Mta"/>
    <property type="match status" value="1"/>
</dbReference>
<reference evidence="7" key="1">
    <citation type="submission" date="2016-11" db="EMBL/GenBank/DDBJ databases">
        <authorList>
            <person name="Varghese N."/>
            <person name="Submissions S."/>
        </authorList>
    </citation>
    <scope>NUCLEOTIDE SEQUENCE</scope>
    <source>
        <strain evidence="7">DSM 4029</strain>
    </source>
</reference>
<dbReference type="Proteomes" id="UP000474718">
    <property type="component" value="Unassembled WGS sequence"/>
</dbReference>
<dbReference type="Gene3D" id="1.10.490.50">
    <property type="entry name" value="Antibiotic binding domain of TipA-like multidrug resistance regulators"/>
    <property type="match status" value="1"/>
</dbReference>
<dbReference type="Proteomes" id="UP000184089">
    <property type="component" value="Unassembled WGS sequence"/>
</dbReference>
<dbReference type="Pfam" id="PF07739">
    <property type="entry name" value="TipAS"/>
    <property type="match status" value="1"/>
</dbReference>
<keyword evidence="1" id="KW-0805">Transcription regulation</keyword>
<dbReference type="InterPro" id="IPR036244">
    <property type="entry name" value="TipA-like_antibiotic-bd"/>
</dbReference>
<name>A0AAQ1MCV9_9FIRM</name>
<dbReference type="AlphaFoldDB" id="A0AAQ1MCV9"/>
<dbReference type="InterPro" id="IPR047057">
    <property type="entry name" value="MerR_fam"/>
</dbReference>
<reference evidence="8" key="2">
    <citation type="submission" date="2016-11" db="EMBL/GenBank/DDBJ databases">
        <authorList>
            <person name="Jaros S."/>
            <person name="Januszkiewicz K."/>
            <person name="Wedrychowicz H."/>
        </authorList>
    </citation>
    <scope>NUCLEOTIDE SEQUENCE [LARGE SCALE GENOMIC DNA]</scope>
    <source>
        <strain evidence="8">DSM 4029</strain>
    </source>
</reference>
<dbReference type="InterPro" id="IPR009061">
    <property type="entry name" value="DNA-bd_dom_put_sf"/>
</dbReference>
<gene>
    <name evidence="6" type="ORF">GT747_12665</name>
    <name evidence="7" type="ORF">SAMN05444424_1225</name>
</gene>
<evidence type="ECO:0000313" key="9">
    <source>
        <dbReference type="Proteomes" id="UP000474718"/>
    </source>
</evidence>
<keyword evidence="4" id="KW-0804">Transcription</keyword>
<dbReference type="SMART" id="SM00422">
    <property type="entry name" value="HTH_MERR"/>
    <property type="match status" value="1"/>
</dbReference>
<dbReference type="InterPro" id="IPR000551">
    <property type="entry name" value="MerR-type_HTH_dom"/>
</dbReference>
<reference evidence="6 9" key="3">
    <citation type="journal article" date="2019" name="Nat. Med.">
        <title>A library of human gut bacterial isolates paired with longitudinal multiomics data enables mechanistic microbiome research.</title>
        <authorList>
            <person name="Poyet M."/>
            <person name="Groussin M."/>
            <person name="Gibbons S.M."/>
            <person name="Avila-Pacheco J."/>
            <person name="Jiang X."/>
            <person name="Kearney S.M."/>
            <person name="Perrotta A.R."/>
            <person name="Berdy B."/>
            <person name="Zhao S."/>
            <person name="Lieberman T.D."/>
            <person name="Swanson P.K."/>
            <person name="Smith M."/>
            <person name="Roesemann S."/>
            <person name="Alexander J.E."/>
            <person name="Rich S.A."/>
            <person name="Livny J."/>
            <person name="Vlamakis H."/>
            <person name="Clish C."/>
            <person name="Bullock K."/>
            <person name="Deik A."/>
            <person name="Scott J."/>
            <person name="Pierce K.A."/>
            <person name="Xavier R.J."/>
            <person name="Alm E.J."/>
        </authorList>
    </citation>
    <scope>NUCLEOTIDE SEQUENCE [LARGE SCALE GENOMIC DNA]</scope>
    <source>
        <strain evidence="6 9">BIOML-A2</strain>
    </source>
</reference>
<keyword evidence="3" id="KW-0010">Activator</keyword>
<keyword evidence="2" id="KW-0238">DNA-binding</keyword>
<evidence type="ECO:0000259" key="5">
    <source>
        <dbReference type="PROSITE" id="PS50937"/>
    </source>
</evidence>
<dbReference type="EMBL" id="WWVX01000009">
    <property type="protein sequence ID" value="MZL70602.1"/>
    <property type="molecule type" value="Genomic_DNA"/>
</dbReference>